<dbReference type="SUPFAM" id="SSF53822">
    <property type="entry name" value="Periplasmic binding protein-like I"/>
    <property type="match status" value="3"/>
</dbReference>
<name>A0ABN8MMM7_9CNID</name>
<keyword evidence="6" id="KW-0325">Glycoprotein</keyword>
<comment type="caution">
    <text evidence="11">The sequence shown here is derived from an EMBL/GenBank/DDBJ whole genome shotgun (WGS) entry which is preliminary data.</text>
</comment>
<sequence length="1400" mass="153660">MNALKLSFTMMVLLLNPFSNASFVPLLKEGLDELSHLFNTRHSLTSILFPDPVESKNITIKLGFIGALDKSLGATASLGQELSSAFKIAIELINADAAKNGSKIKFSMDFKSMIKDGGTNPTTTCKIAAQQLTADSDIVGVVGAMRSSCSKASHQYFRDNAPTMTQISYASTAAELSNKKKYPRFFRTCASDVHQASALAELVTYFNWRRVSVIATSDDEYAKNLADSFETEARLQGIRIHASSRFSSTASSDVLDNKLQLIKDAQTRVNLIFAQPEAARTILETAKGKGMTGQGWVWLGSDGLTAVTPTNQTKAAEAMLGSVGIMPTGGFGRLSLNIIVRWIKKSQLRVQDQYPGIIYKHLRTSSYVPQVYDAVYAYYLAFDKLARQRKITENDSPSKLREVVFDELKKFNDKKNAFVGAQGPNTYFETPRYNVGNFQGPTWVKVGKWSQTIGVERENNDIIWPGNTKTPPTDKGLPGKTTFRIGFIAPIHPDLAAGLSELGREFESAFRVAVEMMNRDLTLSVDFDIKIQDGGLDPNASCTAAAEQLVKDDVVAVIGAYRSSCSQAVADVLGSRNNRVPQISYGSTSAILSDKTKYKYFFRTCPSDVHQASALAALFRKYLLPEVGTVATNDIYGKELADMFEKEVTGMADVPVSVVSRQRFDVNARAATIRPKIQQLKASGSQVHLISMVRHDTETVFQQIKELGMTGKGWVWIGTDGATSSTFNQNKDLQRTMEGMIGTQPKNGEGSIYWKFLANWIKKDSTTYPGTVHSKPSTPTSAAFTAQLFDAVHGVALALSDLVNKKVISRTSDVQTVRDNLYQKLRTFNDPSTGFPSSTGTNNVMFFNQDQDAPPLYDVVNLVGNNWLTVGQYDSKTKEISLRRDPVFSGGVTLIPEIGRPTYKIAAFFPIHEDLGPLKTLGNEWQAAFRVAVELVNSGPFKVAFTYVLADGGYDSDSCRHEAESLPDDTDLIIGEARSGCSIAIAEATKHKNIPQISYASTSAQLSDKQTYPNFFRTCSSDVYQGQALAKLAQRYKWSQVSTISTLDSYSDDLVRKFAVNVRRVGVDIKTEQRFEAHTKNSIKENLREMKESGCAVNLVSAATDDSEKVFQEAVEQGMTGKGWTWIGTDGATTSSFTESPNLRRAMQGMVGTRPKYGEGVLYQRLLKIWKEKDAASFPGLIHLPRILQASPYVAQVYDAVLAYAHALTTLHEAGTINKYSTRSEVQTELMKELRKMKDANTGFDSATGGKMFFDSNQEAPALYDVVNLNGDSWIKVGSYDPSPDQGLSIKRKIVWPGGSVNPPPDQLPPSTKEVAATEEPKSASVSRDGIIALGVVFGIFAAAMGTFVTYLIYREKKGKPSFAPQATRPTYQSPVTEISAVLNNGNIPVIRNSKEPLPV</sequence>
<proteinExistence type="predicted"/>
<dbReference type="InterPro" id="IPR000337">
    <property type="entry name" value="GPCR_3"/>
</dbReference>
<evidence type="ECO:0000256" key="4">
    <source>
        <dbReference type="ARBA" id="ARBA00023136"/>
    </source>
</evidence>
<evidence type="ECO:0000256" key="5">
    <source>
        <dbReference type="ARBA" id="ARBA00023170"/>
    </source>
</evidence>
<protein>
    <recommendedName>
        <fullName evidence="10">Receptor ligand binding region domain-containing protein</fullName>
    </recommendedName>
</protein>
<reference evidence="11 12" key="1">
    <citation type="submission" date="2022-05" db="EMBL/GenBank/DDBJ databases">
        <authorList>
            <consortium name="Genoscope - CEA"/>
            <person name="William W."/>
        </authorList>
    </citation>
    <scope>NUCLEOTIDE SEQUENCE [LARGE SCALE GENOMIC DNA]</scope>
</reference>
<dbReference type="Gene3D" id="3.40.50.2300">
    <property type="match status" value="6"/>
</dbReference>
<keyword evidence="5" id="KW-0675">Receptor</keyword>
<evidence type="ECO:0000313" key="11">
    <source>
        <dbReference type="EMBL" id="CAH3031986.1"/>
    </source>
</evidence>
<keyword evidence="9" id="KW-0732">Signal</keyword>
<feature type="domain" description="Receptor ligand binding region" evidence="10">
    <location>
        <begin position="925"/>
        <end position="1272"/>
    </location>
</feature>
<dbReference type="EMBL" id="CALNXI010000674">
    <property type="protein sequence ID" value="CAH3031986.1"/>
    <property type="molecule type" value="Genomic_DNA"/>
</dbReference>
<evidence type="ECO:0000259" key="10">
    <source>
        <dbReference type="Pfam" id="PF01094"/>
    </source>
</evidence>
<comment type="subcellular location">
    <subcellularLocation>
        <location evidence="1">Membrane</location>
        <topology evidence="1">Multi-pass membrane protein</topology>
    </subcellularLocation>
</comment>
<organism evidence="11 12">
    <name type="scientific">Porites evermanni</name>
    <dbReference type="NCBI Taxonomy" id="104178"/>
    <lineage>
        <taxon>Eukaryota</taxon>
        <taxon>Metazoa</taxon>
        <taxon>Cnidaria</taxon>
        <taxon>Anthozoa</taxon>
        <taxon>Hexacorallia</taxon>
        <taxon>Scleractinia</taxon>
        <taxon>Fungiina</taxon>
        <taxon>Poritidae</taxon>
        <taxon>Porites</taxon>
    </lineage>
</organism>
<gene>
    <name evidence="11" type="ORF">PEVE_00038927</name>
</gene>
<evidence type="ECO:0000256" key="7">
    <source>
        <dbReference type="SAM" id="MobiDB-lite"/>
    </source>
</evidence>
<feature type="signal peptide" evidence="9">
    <location>
        <begin position="1"/>
        <end position="21"/>
    </location>
</feature>
<evidence type="ECO:0000256" key="1">
    <source>
        <dbReference type="ARBA" id="ARBA00004141"/>
    </source>
</evidence>
<keyword evidence="12" id="KW-1185">Reference proteome</keyword>
<evidence type="ECO:0000256" key="2">
    <source>
        <dbReference type="ARBA" id="ARBA00022692"/>
    </source>
</evidence>
<evidence type="ECO:0000256" key="8">
    <source>
        <dbReference type="SAM" id="Phobius"/>
    </source>
</evidence>
<feature type="chain" id="PRO_5045431008" description="Receptor ligand binding region domain-containing protein" evidence="9">
    <location>
        <begin position="22"/>
        <end position="1400"/>
    </location>
</feature>
<dbReference type="InterPro" id="IPR028082">
    <property type="entry name" value="Peripla_BP_I"/>
</dbReference>
<dbReference type="Proteomes" id="UP001159427">
    <property type="component" value="Unassembled WGS sequence"/>
</dbReference>
<feature type="transmembrane region" description="Helical" evidence="8">
    <location>
        <begin position="1331"/>
        <end position="1354"/>
    </location>
</feature>
<keyword evidence="4 8" id="KW-0472">Membrane</keyword>
<dbReference type="PRINTS" id="PR00248">
    <property type="entry name" value="GPCRMGR"/>
</dbReference>
<evidence type="ECO:0000256" key="9">
    <source>
        <dbReference type="SAM" id="SignalP"/>
    </source>
</evidence>
<evidence type="ECO:0000256" key="3">
    <source>
        <dbReference type="ARBA" id="ARBA00022989"/>
    </source>
</evidence>
<keyword evidence="2 8" id="KW-0812">Transmembrane</keyword>
<dbReference type="PANTHER" id="PTHR24060">
    <property type="entry name" value="METABOTROPIC GLUTAMATE RECEPTOR"/>
    <property type="match status" value="1"/>
</dbReference>
<accession>A0ABN8MMM7</accession>
<dbReference type="InterPro" id="IPR001828">
    <property type="entry name" value="ANF_lig-bd_rcpt"/>
</dbReference>
<feature type="domain" description="Receptor ligand binding region" evidence="10">
    <location>
        <begin position="83"/>
        <end position="396"/>
    </location>
</feature>
<dbReference type="InterPro" id="IPR050726">
    <property type="entry name" value="mGluR"/>
</dbReference>
<dbReference type="Pfam" id="PF01094">
    <property type="entry name" value="ANF_receptor"/>
    <property type="match status" value="3"/>
</dbReference>
<feature type="region of interest" description="Disordered" evidence="7">
    <location>
        <begin position="1296"/>
        <end position="1322"/>
    </location>
</feature>
<keyword evidence="3 8" id="KW-1133">Transmembrane helix</keyword>
<evidence type="ECO:0000313" key="12">
    <source>
        <dbReference type="Proteomes" id="UP001159427"/>
    </source>
</evidence>
<feature type="domain" description="Receptor ligand binding region" evidence="10">
    <location>
        <begin position="507"/>
        <end position="864"/>
    </location>
</feature>
<evidence type="ECO:0000256" key="6">
    <source>
        <dbReference type="ARBA" id="ARBA00023180"/>
    </source>
</evidence>